<dbReference type="AlphaFoldDB" id="A0A809ZRM8"/>
<reference evidence="2" key="2">
    <citation type="submission" date="2020-05" db="EMBL/GenBank/DDBJ databases">
        <title>Complete genome sequence of Bradyrhizobium diazoefficiens XF6 isolated from soybean nodule.</title>
        <authorList>
            <person name="Noda R."/>
            <person name="Kakizaki K."/>
            <person name="Minamisawa K."/>
        </authorList>
    </citation>
    <scope>NUCLEOTIDE SEQUENCE</scope>
    <source>
        <strain evidence="2">XF6</strain>
    </source>
</reference>
<dbReference type="EMBL" id="AP023096">
    <property type="protein sequence ID" value="BCE63950.1"/>
    <property type="molecule type" value="Genomic_DNA"/>
</dbReference>
<protein>
    <submittedName>
        <fullName evidence="1">Uncharacterized protein</fullName>
    </submittedName>
</protein>
<evidence type="ECO:0000313" key="1">
    <source>
        <dbReference type="EMBL" id="BCE55216.1"/>
    </source>
</evidence>
<reference evidence="1" key="1">
    <citation type="submission" date="2020-05" db="EMBL/GenBank/DDBJ databases">
        <title>Complete genome sequence of Bradyrhizobium diazoefficiens XF5 isolated from soybean nodule.</title>
        <authorList>
            <person name="Noda R."/>
            <person name="Kakizaki K."/>
            <person name="Minamisawa K."/>
        </authorList>
    </citation>
    <scope>NUCLEOTIDE SEQUENCE</scope>
    <source>
        <strain evidence="1">XF5</strain>
    </source>
</reference>
<evidence type="ECO:0000313" key="2">
    <source>
        <dbReference type="EMBL" id="BCE63950.1"/>
    </source>
</evidence>
<sequence>MTEMNGTAQTPVDLDVAQLERDVQRLAVREPAIQVQEQLTPSAKPFDQKAHDLMIKGIDQVATDWVGELEHVRENSKRVEQLVLERAAKVKADITALYLLGSAALAEAKRGDDVNARLASELDKLAEDRAA</sequence>
<proteinExistence type="predicted"/>
<organism evidence="1">
    <name type="scientific">Bradyrhizobium diazoefficiens</name>
    <dbReference type="NCBI Taxonomy" id="1355477"/>
    <lineage>
        <taxon>Bacteria</taxon>
        <taxon>Pseudomonadati</taxon>
        <taxon>Pseudomonadota</taxon>
        <taxon>Alphaproteobacteria</taxon>
        <taxon>Hyphomicrobiales</taxon>
        <taxon>Nitrobacteraceae</taxon>
        <taxon>Bradyrhizobium</taxon>
    </lineage>
</organism>
<name>A0A809ZRM8_9BRAD</name>
<accession>A0A809ZRM8</accession>
<gene>
    <name evidence="1" type="ORF">XF5B_27280</name>
    <name evidence="2" type="ORF">XF6B_27490</name>
</gene>
<dbReference type="RefSeq" id="WP_182869807.1">
    <property type="nucleotide sequence ID" value="NZ_AP022638.1"/>
</dbReference>
<dbReference type="EMBL" id="AP023095">
    <property type="protein sequence ID" value="BCE55216.1"/>
    <property type="molecule type" value="Genomic_DNA"/>
</dbReference>